<dbReference type="Gene3D" id="3.40.190.10">
    <property type="entry name" value="Periplasmic binding protein-like II"/>
    <property type="match status" value="2"/>
</dbReference>
<keyword evidence="2" id="KW-0805">Transcription regulation</keyword>
<keyword evidence="4" id="KW-0804">Transcription</keyword>
<feature type="domain" description="HTH lysR-type" evidence="5">
    <location>
        <begin position="9"/>
        <end position="66"/>
    </location>
</feature>
<dbReference type="SUPFAM" id="SSF53850">
    <property type="entry name" value="Periplasmic binding protein-like II"/>
    <property type="match status" value="1"/>
</dbReference>
<dbReference type="InterPro" id="IPR058163">
    <property type="entry name" value="LysR-type_TF_proteobact-type"/>
</dbReference>
<dbReference type="InterPro" id="IPR036390">
    <property type="entry name" value="WH_DNA-bd_sf"/>
</dbReference>
<evidence type="ECO:0000313" key="6">
    <source>
        <dbReference type="EMBL" id="NBE06026.1"/>
    </source>
</evidence>
<accession>A0ABW9Y1K7</accession>
<proteinExistence type="inferred from homology"/>
<sequence>MIPPRRHLPSLPGLLALEAVERLGTATAAAAELNLTPGAVSRALQEVEAQLGVTLLIRDRQRLRLTPAARDYVAEARRALGVLGQAGQRLRAGGGAESLSLAILPAFGMHWLAPRLRDFRAAHPGVRLTLTTRLRPFDMEAEAFDAAIHYGRADWPGAEHLLLMQEEVQAVCAPGLIAAPLAGVEGLLALPLLQIESRTGDWGRWFAAHGLAGQRPGGMLFDQFATMQQAAVHGLGVALLPTFLIGEDLAAGRLMPAWGGPVRAAGSYWLVWPRAVPPRPAMAAFRGWIAGQVGDVVGPEGLEPPTKAL</sequence>
<dbReference type="Proteomes" id="UP001517376">
    <property type="component" value="Unassembled WGS sequence"/>
</dbReference>
<evidence type="ECO:0000256" key="4">
    <source>
        <dbReference type="ARBA" id="ARBA00023163"/>
    </source>
</evidence>
<reference evidence="7" key="1">
    <citation type="submission" date="2020-01" db="EMBL/GenBank/DDBJ databases">
        <title>Sphingomonas sp. strain CSW-10.</title>
        <authorList>
            <person name="Chen W.-M."/>
        </authorList>
    </citation>
    <scope>NUCLEOTIDE SEQUENCE [LARGE SCALE GENOMIC DNA]</scope>
    <source>
        <strain evidence="7">CCP-1</strain>
    </source>
</reference>
<dbReference type="EMBL" id="JAAATW010000001">
    <property type="protein sequence ID" value="NBE06026.1"/>
    <property type="molecule type" value="Genomic_DNA"/>
</dbReference>
<dbReference type="RefSeq" id="WP_161766454.1">
    <property type="nucleotide sequence ID" value="NZ_JAAATW010000001.1"/>
</dbReference>
<dbReference type="Pfam" id="PF00126">
    <property type="entry name" value="HTH_1"/>
    <property type="match status" value="1"/>
</dbReference>
<protein>
    <submittedName>
        <fullName evidence="6">LysR family transcriptional regulator</fullName>
    </submittedName>
</protein>
<keyword evidence="7" id="KW-1185">Reference proteome</keyword>
<evidence type="ECO:0000256" key="2">
    <source>
        <dbReference type="ARBA" id="ARBA00023015"/>
    </source>
</evidence>
<comment type="caution">
    <text evidence="6">The sequence shown here is derived from an EMBL/GenBank/DDBJ whole genome shotgun (WGS) entry which is preliminary data.</text>
</comment>
<name>A0ABW9Y1K7_9RHOB</name>
<dbReference type="InterPro" id="IPR005119">
    <property type="entry name" value="LysR_subst-bd"/>
</dbReference>
<organism evidence="6 7">
    <name type="scientific">Paragemmobacter ruber</name>
    <dbReference type="NCBI Taxonomy" id="1985673"/>
    <lineage>
        <taxon>Bacteria</taxon>
        <taxon>Pseudomonadati</taxon>
        <taxon>Pseudomonadota</taxon>
        <taxon>Alphaproteobacteria</taxon>
        <taxon>Rhodobacterales</taxon>
        <taxon>Paracoccaceae</taxon>
        <taxon>Paragemmobacter</taxon>
    </lineage>
</organism>
<evidence type="ECO:0000256" key="3">
    <source>
        <dbReference type="ARBA" id="ARBA00023125"/>
    </source>
</evidence>
<dbReference type="PROSITE" id="PS50931">
    <property type="entry name" value="HTH_LYSR"/>
    <property type="match status" value="1"/>
</dbReference>
<dbReference type="SUPFAM" id="SSF46785">
    <property type="entry name" value="Winged helix' DNA-binding domain"/>
    <property type="match status" value="1"/>
</dbReference>
<dbReference type="InterPro" id="IPR000847">
    <property type="entry name" value="LysR_HTH_N"/>
</dbReference>
<dbReference type="Pfam" id="PF03466">
    <property type="entry name" value="LysR_substrate"/>
    <property type="match status" value="1"/>
</dbReference>
<keyword evidence="3" id="KW-0238">DNA-binding</keyword>
<comment type="similarity">
    <text evidence="1">Belongs to the LysR transcriptional regulatory family.</text>
</comment>
<gene>
    <name evidence="6" type="ORF">GU920_00600</name>
</gene>
<dbReference type="PANTHER" id="PTHR30537:SF26">
    <property type="entry name" value="GLYCINE CLEAVAGE SYSTEM TRANSCRIPTIONAL ACTIVATOR"/>
    <property type="match status" value="1"/>
</dbReference>
<evidence type="ECO:0000313" key="7">
    <source>
        <dbReference type="Proteomes" id="UP001517376"/>
    </source>
</evidence>
<dbReference type="PANTHER" id="PTHR30537">
    <property type="entry name" value="HTH-TYPE TRANSCRIPTIONAL REGULATOR"/>
    <property type="match status" value="1"/>
</dbReference>
<evidence type="ECO:0000256" key="1">
    <source>
        <dbReference type="ARBA" id="ARBA00009437"/>
    </source>
</evidence>
<evidence type="ECO:0000259" key="5">
    <source>
        <dbReference type="PROSITE" id="PS50931"/>
    </source>
</evidence>
<dbReference type="Gene3D" id="1.10.10.10">
    <property type="entry name" value="Winged helix-like DNA-binding domain superfamily/Winged helix DNA-binding domain"/>
    <property type="match status" value="1"/>
</dbReference>
<dbReference type="InterPro" id="IPR036388">
    <property type="entry name" value="WH-like_DNA-bd_sf"/>
</dbReference>